<protein>
    <submittedName>
        <fullName evidence="1">Uncharacterized protein</fullName>
    </submittedName>
</protein>
<gene>
    <name evidence="1" type="ORF">V0R50_17340</name>
</gene>
<sequence length="206" mass="24031">MTEQLRASVVGNALVSFFPDVDQTMRERVQAAMLFAQRATREVVASGQVSDGYDYYLQQLKFLGWDATSPREPFDPELQRRKVLDEMLARIGATAGHEFSTVTRWSLDTLELNQPALFRFEERSLQQAAFQLLPCRVNRPGYLDMVLYHETLEREERLSGFLFRERVVTGVRAELVRFNARLFEQQFGERVRQRLYQALLEEVCEL</sequence>
<dbReference type="EMBL" id="JAZDQJ010000020">
    <property type="protein sequence ID" value="MEE1934995.1"/>
    <property type="molecule type" value="Genomic_DNA"/>
</dbReference>
<evidence type="ECO:0000313" key="2">
    <source>
        <dbReference type="Proteomes" id="UP001335100"/>
    </source>
</evidence>
<dbReference type="Proteomes" id="UP001335100">
    <property type="component" value="Unassembled WGS sequence"/>
</dbReference>
<accession>A0ABU7HTX9</accession>
<name>A0ABU7HTX9_9PSED</name>
<dbReference type="RefSeq" id="WP_330075750.1">
    <property type="nucleotide sequence ID" value="NZ_JAZDQJ010000020.1"/>
</dbReference>
<proteinExistence type="predicted"/>
<evidence type="ECO:0000313" key="1">
    <source>
        <dbReference type="EMBL" id="MEE1934995.1"/>
    </source>
</evidence>
<comment type="caution">
    <text evidence="1">The sequence shown here is derived from an EMBL/GenBank/DDBJ whole genome shotgun (WGS) entry which is preliminary data.</text>
</comment>
<organism evidence="1 2">
    <name type="scientific">Pseudomonas ulcerans</name>
    <dbReference type="NCBI Taxonomy" id="3115852"/>
    <lineage>
        <taxon>Bacteria</taxon>
        <taxon>Pseudomonadati</taxon>
        <taxon>Pseudomonadota</taxon>
        <taxon>Gammaproteobacteria</taxon>
        <taxon>Pseudomonadales</taxon>
        <taxon>Pseudomonadaceae</taxon>
        <taxon>Pseudomonas</taxon>
    </lineage>
</organism>
<reference evidence="1 2" key="1">
    <citation type="submission" date="2024-01" db="EMBL/GenBank/DDBJ databases">
        <title>Unpublished Manusciprt.</title>
        <authorList>
            <person name="Duman M."/>
            <person name="Valdes E.G."/>
            <person name="Ajmi N."/>
            <person name="Altun S."/>
            <person name="Saticioglu I.B."/>
        </authorList>
    </citation>
    <scope>NUCLEOTIDE SEQUENCE [LARGE SCALE GENOMIC DNA]</scope>
    <source>
        <strain evidence="1 2">148P</strain>
    </source>
</reference>
<keyword evidence="2" id="KW-1185">Reference proteome</keyword>